<organism evidence="2">
    <name type="scientific">Skeletonema marinoi</name>
    <dbReference type="NCBI Taxonomy" id="267567"/>
    <lineage>
        <taxon>Eukaryota</taxon>
        <taxon>Sar</taxon>
        <taxon>Stramenopiles</taxon>
        <taxon>Ochrophyta</taxon>
        <taxon>Bacillariophyta</taxon>
        <taxon>Coscinodiscophyceae</taxon>
        <taxon>Thalassiosirophycidae</taxon>
        <taxon>Thalassiosirales</taxon>
        <taxon>Skeletonemataceae</taxon>
        <taxon>Skeletonema</taxon>
        <taxon>Skeletonema marinoi-dohrnii complex</taxon>
    </lineage>
</organism>
<sequence>MRSLGLRLLAVGVVASICHLSLYFSFASGGESSSNSSNSNPGAVEVKGKDPNGIIDTAIIITSSWIPSHPSTLMVEMVVHSIDLMITSLHPSTPIFITIDQFRLDGDIEQIQNRSNSLDQHVLNLYNIYLINPRVHILPFMAHSHVGGSVAKAMDIIERHFPSTRYLYYLQHDYYFVKEVDHTALIHAMETHDSINYVFFRNEKRPLNRIKPCGEETSIEYLDNVHSNDNDNQTATTSISTKRLLLPTATYTDNNHLVRFKWYKDTIASMISLTRFPENPLQKRAMDECISGRSMGLYAYNDNHVIEHLDGRKTSFG</sequence>
<name>A0A7S2PY44_9STRA</name>
<protein>
    <recommendedName>
        <fullName evidence="3">Protein xylosyltransferase</fullName>
    </recommendedName>
</protein>
<dbReference type="AlphaFoldDB" id="A0A7S2PY44"/>
<evidence type="ECO:0000313" key="2">
    <source>
        <dbReference type="EMBL" id="CAD9626219.1"/>
    </source>
</evidence>
<keyword evidence="1" id="KW-0732">Signal</keyword>
<evidence type="ECO:0000256" key="1">
    <source>
        <dbReference type="SAM" id="SignalP"/>
    </source>
</evidence>
<proteinExistence type="predicted"/>
<reference evidence="2" key="1">
    <citation type="submission" date="2021-01" db="EMBL/GenBank/DDBJ databases">
        <authorList>
            <person name="Corre E."/>
            <person name="Pelletier E."/>
            <person name="Niang G."/>
            <person name="Scheremetjew M."/>
            <person name="Finn R."/>
            <person name="Kale V."/>
            <person name="Holt S."/>
            <person name="Cochrane G."/>
            <person name="Meng A."/>
            <person name="Brown T."/>
            <person name="Cohen L."/>
        </authorList>
    </citation>
    <scope>NUCLEOTIDE SEQUENCE</scope>
    <source>
        <strain evidence="2">SM1012Den-03</strain>
    </source>
</reference>
<feature type="chain" id="PRO_5030767828" description="Protein xylosyltransferase" evidence="1">
    <location>
        <begin position="30"/>
        <end position="317"/>
    </location>
</feature>
<accession>A0A7S2PY44</accession>
<evidence type="ECO:0008006" key="3">
    <source>
        <dbReference type="Google" id="ProtNLM"/>
    </source>
</evidence>
<gene>
    <name evidence="2" type="ORF">SMAR0320_LOCUS20679</name>
</gene>
<dbReference type="EMBL" id="HBGZ01029099">
    <property type="protein sequence ID" value="CAD9626219.1"/>
    <property type="molecule type" value="Transcribed_RNA"/>
</dbReference>
<feature type="signal peptide" evidence="1">
    <location>
        <begin position="1"/>
        <end position="29"/>
    </location>
</feature>